<dbReference type="GO" id="GO:0031418">
    <property type="term" value="F:L-ascorbic acid binding"/>
    <property type="evidence" value="ECO:0007669"/>
    <property type="project" value="InterPro"/>
</dbReference>
<evidence type="ECO:0000256" key="5">
    <source>
        <dbReference type="ARBA" id="ARBA00023002"/>
    </source>
</evidence>
<keyword evidence="3" id="KW-0479">Metal-binding</keyword>
<dbReference type="HOGENOM" id="CLU_041456_1_1_1"/>
<dbReference type="GO" id="GO:0004656">
    <property type="term" value="F:procollagen-proline 4-dioxygenase activity"/>
    <property type="evidence" value="ECO:0007669"/>
    <property type="project" value="UniProtKB-EC"/>
</dbReference>
<dbReference type="GO" id="GO:0005789">
    <property type="term" value="C:endoplasmic reticulum membrane"/>
    <property type="evidence" value="ECO:0007669"/>
    <property type="project" value="UniProtKB-SubCell"/>
</dbReference>
<keyword evidence="4" id="KW-0223">Dioxygenase</keyword>
<dbReference type="OrthoDB" id="69177at2759"/>
<dbReference type="GeneID" id="5003115"/>
<evidence type="ECO:0000313" key="9">
    <source>
        <dbReference type="EMBL" id="ABO97494.1"/>
    </source>
</evidence>
<dbReference type="STRING" id="436017.A4S1S9"/>
<dbReference type="PROSITE" id="PS51471">
    <property type="entry name" value="FE2OG_OXY"/>
    <property type="match status" value="1"/>
</dbReference>
<evidence type="ECO:0000256" key="6">
    <source>
        <dbReference type="ARBA" id="ARBA00023004"/>
    </source>
</evidence>
<feature type="domain" description="Fe2OG dioxygenase" evidence="8">
    <location>
        <begin position="111"/>
        <end position="210"/>
    </location>
</feature>
<name>A4S1S9_OSTLU</name>
<dbReference type="OMA" id="MPEHEGE"/>
<dbReference type="eggNOG" id="ENOG502QR14">
    <property type="taxonomic scope" value="Eukaryota"/>
</dbReference>
<reference evidence="9 10" key="1">
    <citation type="journal article" date="2007" name="Proc. Natl. Acad. Sci. U.S.A.">
        <title>The tiny eukaryote Ostreococcus provides genomic insights into the paradox of plankton speciation.</title>
        <authorList>
            <person name="Palenik B."/>
            <person name="Grimwood J."/>
            <person name="Aerts A."/>
            <person name="Rouze P."/>
            <person name="Salamov A."/>
            <person name="Putnam N."/>
            <person name="Dupont C."/>
            <person name="Jorgensen R."/>
            <person name="Derelle E."/>
            <person name="Rombauts S."/>
            <person name="Zhou K."/>
            <person name="Otillar R."/>
            <person name="Merchant S.S."/>
            <person name="Podell S."/>
            <person name="Gaasterland T."/>
            <person name="Napoli C."/>
            <person name="Gendler K."/>
            <person name="Manuell A."/>
            <person name="Tai V."/>
            <person name="Vallon O."/>
            <person name="Piganeau G."/>
            <person name="Jancek S."/>
            <person name="Heijde M."/>
            <person name="Jabbari K."/>
            <person name="Bowler C."/>
            <person name="Lohr M."/>
            <person name="Robbens S."/>
            <person name="Werner G."/>
            <person name="Dubchak I."/>
            <person name="Pazour G.J."/>
            <person name="Ren Q."/>
            <person name="Paulsen I."/>
            <person name="Delwiche C."/>
            <person name="Schmutz J."/>
            <person name="Rokhsar D."/>
            <person name="Van de Peer Y."/>
            <person name="Moreau H."/>
            <person name="Grigoriev I.V."/>
        </authorList>
    </citation>
    <scope>NUCLEOTIDE SEQUENCE [LARGE SCALE GENOMIC DNA]</scope>
    <source>
        <strain evidence="9 10">CCE9901</strain>
    </source>
</reference>
<evidence type="ECO:0000256" key="1">
    <source>
        <dbReference type="ARBA" id="ARBA00001961"/>
    </source>
</evidence>
<keyword evidence="5" id="KW-0560">Oxidoreductase</keyword>
<dbReference type="KEGG" id="olu:OSTLU_33208"/>
<protein>
    <recommendedName>
        <fullName evidence="8">Fe2OG dioxygenase domain-containing protein</fullName>
    </recommendedName>
</protein>
<dbReference type="Gramene" id="ABO97494">
    <property type="protein sequence ID" value="ABO97494"/>
    <property type="gene ID" value="OSTLU_33208"/>
</dbReference>
<dbReference type="InterPro" id="IPR045054">
    <property type="entry name" value="P4HA-like"/>
</dbReference>
<dbReference type="InterPro" id="IPR005123">
    <property type="entry name" value="Oxoglu/Fe-dep_dioxygenase_dom"/>
</dbReference>
<dbReference type="RefSeq" id="XP_001419201.1">
    <property type="nucleotide sequence ID" value="XM_001419164.1"/>
</dbReference>
<evidence type="ECO:0000313" key="10">
    <source>
        <dbReference type="Proteomes" id="UP000001568"/>
    </source>
</evidence>
<dbReference type="InterPro" id="IPR006620">
    <property type="entry name" value="Pro_4_hyd_alph"/>
</dbReference>
<proteinExistence type="predicted"/>
<evidence type="ECO:0000256" key="3">
    <source>
        <dbReference type="ARBA" id="ARBA00022723"/>
    </source>
</evidence>
<organism evidence="9 10">
    <name type="scientific">Ostreococcus lucimarinus (strain CCE9901)</name>
    <dbReference type="NCBI Taxonomy" id="436017"/>
    <lineage>
        <taxon>Eukaryota</taxon>
        <taxon>Viridiplantae</taxon>
        <taxon>Chlorophyta</taxon>
        <taxon>Mamiellophyceae</taxon>
        <taxon>Mamiellales</taxon>
        <taxon>Bathycoccaceae</taxon>
        <taxon>Ostreococcus</taxon>
    </lineage>
</organism>
<evidence type="ECO:0000256" key="4">
    <source>
        <dbReference type="ARBA" id="ARBA00022964"/>
    </source>
</evidence>
<dbReference type="PANTHER" id="PTHR10869:SF236">
    <property type="entry name" value="PROLYL 4-HYDROXYLASE ALPHA SUBUNIT DOMAIN-CONTAINING PROTEIN"/>
    <property type="match status" value="1"/>
</dbReference>
<evidence type="ECO:0000259" key="8">
    <source>
        <dbReference type="PROSITE" id="PS51471"/>
    </source>
</evidence>
<keyword evidence="10" id="KW-1185">Reference proteome</keyword>
<dbReference type="Pfam" id="PF13640">
    <property type="entry name" value="2OG-FeII_Oxy_3"/>
    <property type="match status" value="1"/>
</dbReference>
<dbReference type="Proteomes" id="UP000001568">
    <property type="component" value="Chromosome 8"/>
</dbReference>
<dbReference type="SMART" id="SM00702">
    <property type="entry name" value="P4Hc"/>
    <property type="match status" value="1"/>
</dbReference>
<dbReference type="AlphaFoldDB" id="A4S1S9"/>
<comment type="catalytic activity">
    <reaction evidence="7">
        <text>L-prolyl-[collagen] + 2-oxoglutarate + O2 = trans-4-hydroxy-L-prolyl-[collagen] + succinate + CO2</text>
        <dbReference type="Rhea" id="RHEA:18945"/>
        <dbReference type="Rhea" id="RHEA-COMP:11676"/>
        <dbReference type="Rhea" id="RHEA-COMP:11680"/>
        <dbReference type="ChEBI" id="CHEBI:15379"/>
        <dbReference type="ChEBI" id="CHEBI:16526"/>
        <dbReference type="ChEBI" id="CHEBI:16810"/>
        <dbReference type="ChEBI" id="CHEBI:30031"/>
        <dbReference type="ChEBI" id="CHEBI:50342"/>
        <dbReference type="ChEBI" id="CHEBI:61965"/>
        <dbReference type="EC" id="1.14.11.2"/>
    </reaction>
</comment>
<keyword evidence="6" id="KW-0408">Iron</keyword>
<sequence>MGAPTRGAARAPRATLPELDARADARPIRPRHLVANEIIVVDDALTARDCARIVDAIGDDFAASSSRGPRHGEARRRNGRFAETSEAFARRLYERANVAATFGFEIDDAVGLNPNIRVYRYRAREHFGAHVDERVTALGRRSKYTALFYLSEDVEGGSTIFYDEVGEERCRVRPKIGRALYFRHGADMPEHEGEEVREGTKYVLRSDVLF</sequence>
<dbReference type="EMBL" id="CP000588">
    <property type="protein sequence ID" value="ABO97494.1"/>
    <property type="molecule type" value="Genomic_DNA"/>
</dbReference>
<evidence type="ECO:0000256" key="2">
    <source>
        <dbReference type="ARBA" id="ARBA00004648"/>
    </source>
</evidence>
<comment type="cofactor">
    <cofactor evidence="1">
        <name>L-ascorbate</name>
        <dbReference type="ChEBI" id="CHEBI:38290"/>
    </cofactor>
</comment>
<evidence type="ECO:0000256" key="7">
    <source>
        <dbReference type="ARBA" id="ARBA00049169"/>
    </source>
</evidence>
<accession>A4S1S9</accession>
<dbReference type="Gene3D" id="2.60.120.620">
    <property type="entry name" value="q2cbj1_9rhob like domain"/>
    <property type="match status" value="1"/>
</dbReference>
<comment type="subcellular location">
    <subcellularLocation>
        <location evidence="2">Endoplasmic reticulum membrane</location>
        <topology evidence="2">Single-pass type II membrane protein</topology>
    </subcellularLocation>
</comment>
<dbReference type="GO" id="GO:0005506">
    <property type="term" value="F:iron ion binding"/>
    <property type="evidence" value="ECO:0007669"/>
    <property type="project" value="InterPro"/>
</dbReference>
<dbReference type="PANTHER" id="PTHR10869">
    <property type="entry name" value="PROLYL 4-HYDROXYLASE ALPHA SUBUNIT"/>
    <property type="match status" value="1"/>
</dbReference>
<dbReference type="InterPro" id="IPR044862">
    <property type="entry name" value="Pro_4_hyd_alph_FE2OG_OXY"/>
</dbReference>
<gene>
    <name evidence="9" type="ORF">OSTLU_33208</name>
</gene>